<gene>
    <name evidence="1" type="ORF">QAD02_010474</name>
</gene>
<dbReference type="Proteomes" id="UP001239111">
    <property type="component" value="Chromosome 2"/>
</dbReference>
<organism evidence="1 2">
    <name type="scientific">Eretmocerus hayati</name>
    <dbReference type="NCBI Taxonomy" id="131215"/>
    <lineage>
        <taxon>Eukaryota</taxon>
        <taxon>Metazoa</taxon>
        <taxon>Ecdysozoa</taxon>
        <taxon>Arthropoda</taxon>
        <taxon>Hexapoda</taxon>
        <taxon>Insecta</taxon>
        <taxon>Pterygota</taxon>
        <taxon>Neoptera</taxon>
        <taxon>Endopterygota</taxon>
        <taxon>Hymenoptera</taxon>
        <taxon>Apocrita</taxon>
        <taxon>Proctotrupomorpha</taxon>
        <taxon>Chalcidoidea</taxon>
        <taxon>Aphelinidae</taxon>
        <taxon>Aphelininae</taxon>
        <taxon>Eretmocerus</taxon>
    </lineage>
</organism>
<reference evidence="1" key="1">
    <citation type="submission" date="2023-04" db="EMBL/GenBank/DDBJ databases">
        <title>A chromosome-level genome assembly of the parasitoid wasp Eretmocerus hayati.</title>
        <authorList>
            <person name="Zhong Y."/>
            <person name="Liu S."/>
            <person name="Liu Y."/>
        </authorList>
    </citation>
    <scope>NUCLEOTIDE SEQUENCE</scope>
    <source>
        <strain evidence="1">ZJU_SS_LIU_2023</strain>
    </source>
</reference>
<comment type="caution">
    <text evidence="1">The sequence shown here is derived from an EMBL/GenBank/DDBJ whole genome shotgun (WGS) entry which is preliminary data.</text>
</comment>
<evidence type="ECO:0000313" key="2">
    <source>
        <dbReference type="Proteomes" id="UP001239111"/>
    </source>
</evidence>
<proteinExistence type="predicted"/>
<dbReference type="EMBL" id="CM056742">
    <property type="protein sequence ID" value="KAJ8674688.1"/>
    <property type="molecule type" value="Genomic_DNA"/>
</dbReference>
<accession>A0ACC2NUZ4</accession>
<name>A0ACC2NUZ4_9HYME</name>
<sequence length="342" mass="38365">MLVKILYFRDESVSGSRVDWKLYSPFSTSQQQFQQRNVRAESGTAVPSNVYIDGNQAALIRPAVGPEDRPQQPVPTATAAVPQEQIQYKPFEMAPPHIRQLMQHMLEPQIPYIDPSVYLYQIGQPQEPQHLHSDEQQQRSFEDFNSLGGGFLGSSSEESSVQVSAASSPQPQQPRYYGPKFPRNKAKLGLIRYPFEPSPAPAPAPAPIQPQSQYVSYGIGGSNSGSEEKESPNQEQKKQDDMPQAIHELLKLQAQIPYHIIADKIVYKPKSMFVPKPFSDEDENDGGEYDKSSGYRTKIYYVGDAERESESGEGRQQQQQRSPRFAQSNPASGDNTQEQTDE</sequence>
<evidence type="ECO:0000313" key="1">
    <source>
        <dbReference type="EMBL" id="KAJ8674688.1"/>
    </source>
</evidence>
<protein>
    <submittedName>
        <fullName evidence="1">Uncharacterized protein</fullName>
    </submittedName>
</protein>
<keyword evidence="2" id="KW-1185">Reference proteome</keyword>